<keyword evidence="5" id="KW-0190">Covalent protein-DNA linkage</keyword>
<keyword evidence="7" id="KW-0456">Lyase</keyword>
<dbReference type="EC" id="3.4.-.-" evidence="8"/>
<evidence type="ECO:0000256" key="3">
    <source>
        <dbReference type="ARBA" id="ARBA00022763"/>
    </source>
</evidence>
<dbReference type="SUPFAM" id="SSF143081">
    <property type="entry name" value="BB1717-like"/>
    <property type="match status" value="1"/>
</dbReference>
<gene>
    <name evidence="9" type="ORF">GS399_13440</name>
</gene>
<dbReference type="GO" id="GO:0016829">
    <property type="term" value="F:lyase activity"/>
    <property type="evidence" value="ECO:0007669"/>
    <property type="project" value="UniProtKB-KW"/>
</dbReference>
<dbReference type="Gene3D" id="3.90.1680.10">
    <property type="entry name" value="SOS response associated peptidase-like"/>
    <property type="match status" value="1"/>
</dbReference>
<evidence type="ECO:0000256" key="6">
    <source>
        <dbReference type="ARBA" id="ARBA00023125"/>
    </source>
</evidence>
<keyword evidence="6" id="KW-0238">DNA-binding</keyword>
<dbReference type="PANTHER" id="PTHR13604">
    <property type="entry name" value="DC12-RELATED"/>
    <property type="match status" value="1"/>
</dbReference>
<accession>A0A7K1YC26</accession>
<keyword evidence="4 8" id="KW-0378">Hydrolase</keyword>
<keyword evidence="2 8" id="KW-0645">Protease</keyword>
<evidence type="ECO:0000256" key="1">
    <source>
        <dbReference type="ARBA" id="ARBA00008136"/>
    </source>
</evidence>
<dbReference type="Pfam" id="PF02586">
    <property type="entry name" value="SRAP"/>
    <property type="match status" value="1"/>
</dbReference>
<sequence>MCYYNGQKVTRSEFIRLKGIEKAIRNYNFLNVGVHNGFNYAPCAILIPSEDGRSFEIVQAEWGYVPGFVKTRSEANIFRAKYTTLNFKSENLFLKEDGKRSMWSSAAKNRRCLVLSTGIVESRHVPKIGKKGQELKETIKYPYYVTVKNQEYFFMPGLYNEWLDPETSQFVNTVAIGITEANALMRQVHNTKLRMPTILTEDLAYEWLLKKPDEERLSTIARTQIPSRLLEFCTIDPDYRTAKEATPRDFQELAPIDTAYLDFAEELKFNHWPDDLEPVLAGAERPSGTVVESTVRTYYPPGMNPQGDLFN</sequence>
<dbReference type="InterPro" id="IPR003738">
    <property type="entry name" value="SRAP"/>
</dbReference>
<dbReference type="RefSeq" id="WP_160845165.1">
    <property type="nucleotide sequence ID" value="NZ_WVHT01000006.1"/>
</dbReference>
<evidence type="ECO:0000256" key="4">
    <source>
        <dbReference type="ARBA" id="ARBA00022801"/>
    </source>
</evidence>
<dbReference type="GO" id="GO:0008233">
    <property type="term" value="F:peptidase activity"/>
    <property type="evidence" value="ECO:0007669"/>
    <property type="project" value="UniProtKB-KW"/>
</dbReference>
<reference evidence="9 10" key="1">
    <citation type="submission" date="2019-11" db="EMBL/GenBank/DDBJ databases">
        <title>Pedobacter sp. HMF7647 Genome sequencing and assembly.</title>
        <authorList>
            <person name="Kang H."/>
            <person name="Kim H."/>
            <person name="Joh K."/>
        </authorList>
    </citation>
    <scope>NUCLEOTIDE SEQUENCE [LARGE SCALE GENOMIC DNA]</scope>
    <source>
        <strain evidence="9 10">HMF7647</strain>
    </source>
</reference>
<dbReference type="GO" id="GO:0106300">
    <property type="term" value="P:protein-DNA covalent cross-linking repair"/>
    <property type="evidence" value="ECO:0007669"/>
    <property type="project" value="InterPro"/>
</dbReference>
<evidence type="ECO:0000313" key="10">
    <source>
        <dbReference type="Proteomes" id="UP000466586"/>
    </source>
</evidence>
<dbReference type="GO" id="GO:0003697">
    <property type="term" value="F:single-stranded DNA binding"/>
    <property type="evidence" value="ECO:0007669"/>
    <property type="project" value="InterPro"/>
</dbReference>
<dbReference type="InterPro" id="IPR036590">
    <property type="entry name" value="SRAP-like"/>
</dbReference>
<organism evidence="9 10">
    <name type="scientific">Hufsiella arboris</name>
    <dbReference type="NCBI Taxonomy" id="2695275"/>
    <lineage>
        <taxon>Bacteria</taxon>
        <taxon>Pseudomonadati</taxon>
        <taxon>Bacteroidota</taxon>
        <taxon>Sphingobacteriia</taxon>
        <taxon>Sphingobacteriales</taxon>
        <taxon>Sphingobacteriaceae</taxon>
        <taxon>Hufsiella</taxon>
    </lineage>
</organism>
<protein>
    <recommendedName>
        <fullName evidence="8">Abasic site processing protein</fullName>
        <ecNumber evidence="8">3.4.-.-</ecNumber>
    </recommendedName>
</protein>
<evidence type="ECO:0000256" key="2">
    <source>
        <dbReference type="ARBA" id="ARBA00022670"/>
    </source>
</evidence>
<evidence type="ECO:0000256" key="8">
    <source>
        <dbReference type="RuleBase" id="RU364100"/>
    </source>
</evidence>
<name>A0A7K1YC26_9SPHI</name>
<dbReference type="AlphaFoldDB" id="A0A7K1YC26"/>
<keyword evidence="10" id="KW-1185">Reference proteome</keyword>
<evidence type="ECO:0000256" key="5">
    <source>
        <dbReference type="ARBA" id="ARBA00023124"/>
    </source>
</evidence>
<dbReference type="PANTHER" id="PTHR13604:SF0">
    <property type="entry name" value="ABASIC SITE PROCESSING PROTEIN HMCES"/>
    <property type="match status" value="1"/>
</dbReference>
<dbReference type="Proteomes" id="UP000466586">
    <property type="component" value="Unassembled WGS sequence"/>
</dbReference>
<comment type="similarity">
    <text evidence="1 8">Belongs to the SOS response-associated peptidase family.</text>
</comment>
<dbReference type="GO" id="GO:0006508">
    <property type="term" value="P:proteolysis"/>
    <property type="evidence" value="ECO:0007669"/>
    <property type="project" value="UniProtKB-KW"/>
</dbReference>
<evidence type="ECO:0000313" key="9">
    <source>
        <dbReference type="EMBL" id="MXV51980.1"/>
    </source>
</evidence>
<dbReference type="EMBL" id="WVHT01000006">
    <property type="protein sequence ID" value="MXV51980.1"/>
    <property type="molecule type" value="Genomic_DNA"/>
</dbReference>
<keyword evidence="3" id="KW-0227">DNA damage</keyword>
<proteinExistence type="inferred from homology"/>
<evidence type="ECO:0000256" key="7">
    <source>
        <dbReference type="ARBA" id="ARBA00023239"/>
    </source>
</evidence>
<comment type="caution">
    <text evidence="9">The sequence shown here is derived from an EMBL/GenBank/DDBJ whole genome shotgun (WGS) entry which is preliminary data.</text>
</comment>